<protein>
    <recommendedName>
        <fullName evidence="10">Xaa-Pro aminopeptidase</fullName>
        <ecNumber evidence="4">3.4.11.9</ecNumber>
    </recommendedName>
    <alternativeName>
        <fullName evidence="11">Aminopeptidase P II</fullName>
    </alternativeName>
    <alternativeName>
        <fullName evidence="12">X-Pro aminopeptidase</fullName>
    </alternativeName>
</protein>
<evidence type="ECO:0000256" key="4">
    <source>
        <dbReference type="ARBA" id="ARBA00012574"/>
    </source>
</evidence>
<keyword evidence="9" id="KW-0464">Manganese</keyword>
<feature type="domain" description="Aminopeptidase P N-terminal" evidence="13">
    <location>
        <begin position="1"/>
        <end position="134"/>
    </location>
</feature>
<dbReference type="EMBL" id="QOPI01000005">
    <property type="protein sequence ID" value="RCL45075.1"/>
    <property type="molecule type" value="Genomic_DNA"/>
</dbReference>
<evidence type="ECO:0000256" key="8">
    <source>
        <dbReference type="ARBA" id="ARBA00023049"/>
    </source>
</evidence>
<dbReference type="InterPro" id="IPR036005">
    <property type="entry name" value="Creatinase/aminopeptidase-like"/>
</dbReference>
<gene>
    <name evidence="14" type="ORF">DBW92_01795</name>
</gene>
<dbReference type="PANTHER" id="PTHR43226:SF4">
    <property type="entry name" value="XAA-PRO AMINOPEPTIDASE 3"/>
    <property type="match status" value="1"/>
</dbReference>
<dbReference type="GO" id="GO:0006508">
    <property type="term" value="P:proteolysis"/>
    <property type="evidence" value="ECO:0007669"/>
    <property type="project" value="UniProtKB-KW"/>
</dbReference>
<sequence length="431" mass="48080">MMKVYQKRRHILGNLLPKDSAIIIPGADLKYRNSDSSYNFRQDSNFYYLSGFSEAGSTMLIVNSNGKVSSSIFVPKKDKLKEIWDGFRQGPEGAKENFLFDNSFNNDQIDSELPNLIKGMDKVFYPFGKKDGFDQLVINWNKTLTNIKGRHNKPIDIADGSSLIGNLRLIKDDEEISIIKKACEISADAHIEAMKAVKPGMNEQSIEALYLYEFAKQGGRFPAYTPIVAGGNNACVLHYVDNNKDLNNSDLLLVDAGCEYEMYASDITRTFPVSGKFSAEQLAIYNIVLNALHSATEMVKVGKNVMDPQIASERAITQGLVDLGILNGDVDELHKEGAFKDFYMHKFGHWMGLDVHDAGDYMEDGEYMKFKAGMITTVEPGIYISNDADVDKKWQGIGIRIEDDILVTKSGNINLTEKVPSDPSEIEALMA</sequence>
<dbReference type="InterPro" id="IPR000994">
    <property type="entry name" value="Pept_M24"/>
</dbReference>
<comment type="caution">
    <text evidence="14">The sequence shown here is derived from an EMBL/GenBank/DDBJ whole genome shotgun (WGS) entry which is preliminary data.</text>
</comment>
<proteinExistence type="inferred from homology"/>
<evidence type="ECO:0000313" key="14">
    <source>
        <dbReference type="EMBL" id="RCL45075.1"/>
    </source>
</evidence>
<evidence type="ECO:0000256" key="5">
    <source>
        <dbReference type="ARBA" id="ARBA00022670"/>
    </source>
</evidence>
<keyword evidence="7" id="KW-0378">Hydrolase</keyword>
<dbReference type="InterPro" id="IPR029149">
    <property type="entry name" value="Creatin/AminoP/Spt16_N"/>
</dbReference>
<dbReference type="GO" id="GO:0030145">
    <property type="term" value="F:manganese ion binding"/>
    <property type="evidence" value="ECO:0007669"/>
    <property type="project" value="InterPro"/>
</dbReference>
<evidence type="ECO:0000256" key="11">
    <source>
        <dbReference type="ARBA" id="ARBA00075356"/>
    </source>
</evidence>
<accession>A0A368C6P4</accession>
<dbReference type="Pfam" id="PF05195">
    <property type="entry name" value="AMP_N"/>
    <property type="match status" value="1"/>
</dbReference>
<evidence type="ECO:0000256" key="10">
    <source>
        <dbReference type="ARBA" id="ARBA00069363"/>
    </source>
</evidence>
<reference evidence="14 15" key="1">
    <citation type="journal article" date="2018" name="Microbiome">
        <title>Fine metagenomic profile of the Mediterranean stratified and mixed water columns revealed by assembly and recruitment.</title>
        <authorList>
            <person name="Haro-Moreno J.M."/>
            <person name="Lopez-Perez M."/>
            <person name="De La Torre J.R."/>
            <person name="Picazo A."/>
            <person name="Camacho A."/>
            <person name="Rodriguez-Valera F."/>
        </authorList>
    </citation>
    <scope>NUCLEOTIDE SEQUENCE [LARGE SCALE GENOMIC DNA]</scope>
    <source>
        <strain evidence="14">MED-G78</strain>
    </source>
</reference>
<keyword evidence="8" id="KW-0482">Metalloprotease</keyword>
<evidence type="ECO:0000256" key="3">
    <source>
        <dbReference type="ARBA" id="ARBA00008766"/>
    </source>
</evidence>
<dbReference type="GO" id="GO:0070006">
    <property type="term" value="F:metalloaminopeptidase activity"/>
    <property type="evidence" value="ECO:0007669"/>
    <property type="project" value="InterPro"/>
</dbReference>
<evidence type="ECO:0000256" key="9">
    <source>
        <dbReference type="ARBA" id="ARBA00023211"/>
    </source>
</evidence>
<evidence type="ECO:0000256" key="12">
    <source>
        <dbReference type="ARBA" id="ARBA00081411"/>
    </source>
</evidence>
<dbReference type="SUPFAM" id="SSF53092">
    <property type="entry name" value="Creatinase/prolidase N-terminal domain"/>
    <property type="match status" value="1"/>
</dbReference>
<dbReference type="Proteomes" id="UP000252915">
    <property type="component" value="Unassembled WGS sequence"/>
</dbReference>
<dbReference type="PANTHER" id="PTHR43226">
    <property type="entry name" value="XAA-PRO AMINOPEPTIDASE 3"/>
    <property type="match status" value="1"/>
</dbReference>
<evidence type="ECO:0000256" key="6">
    <source>
        <dbReference type="ARBA" id="ARBA00022723"/>
    </source>
</evidence>
<evidence type="ECO:0000256" key="1">
    <source>
        <dbReference type="ARBA" id="ARBA00001424"/>
    </source>
</evidence>
<keyword evidence="6" id="KW-0479">Metal-binding</keyword>
<evidence type="ECO:0000313" key="15">
    <source>
        <dbReference type="Proteomes" id="UP000252915"/>
    </source>
</evidence>
<dbReference type="InterPro" id="IPR052433">
    <property type="entry name" value="X-Pro_dipept-like"/>
</dbReference>
<evidence type="ECO:0000256" key="7">
    <source>
        <dbReference type="ARBA" id="ARBA00022801"/>
    </source>
</evidence>
<dbReference type="SUPFAM" id="SSF55920">
    <property type="entry name" value="Creatinase/aminopeptidase"/>
    <property type="match status" value="1"/>
</dbReference>
<dbReference type="Pfam" id="PF00557">
    <property type="entry name" value="Peptidase_M24"/>
    <property type="match status" value="1"/>
</dbReference>
<dbReference type="Gene3D" id="3.40.350.10">
    <property type="entry name" value="Creatinase/prolidase N-terminal domain"/>
    <property type="match status" value="1"/>
</dbReference>
<dbReference type="Gene3D" id="3.90.230.10">
    <property type="entry name" value="Creatinase/methionine aminopeptidase superfamily"/>
    <property type="match status" value="1"/>
</dbReference>
<dbReference type="CDD" id="cd01087">
    <property type="entry name" value="Prolidase"/>
    <property type="match status" value="1"/>
</dbReference>
<dbReference type="FunFam" id="3.90.230.10:FF:000002">
    <property type="entry name" value="Xaa-Pro aminopeptidase 3"/>
    <property type="match status" value="1"/>
</dbReference>
<dbReference type="AlphaFoldDB" id="A0A368C6P4"/>
<dbReference type="GO" id="GO:0005829">
    <property type="term" value="C:cytosol"/>
    <property type="evidence" value="ECO:0007669"/>
    <property type="project" value="TreeGrafter"/>
</dbReference>
<dbReference type="SMART" id="SM01011">
    <property type="entry name" value="AMP_N"/>
    <property type="match status" value="1"/>
</dbReference>
<comment type="similarity">
    <text evidence="3">Belongs to the peptidase M24B family.</text>
</comment>
<dbReference type="EC" id="3.4.11.9" evidence="4"/>
<dbReference type="InterPro" id="IPR007865">
    <property type="entry name" value="Aminopep_P_N"/>
</dbReference>
<comment type="catalytic activity">
    <reaction evidence="1">
        <text>Release of any N-terminal amino acid, including proline, that is linked to proline, even from a dipeptide or tripeptide.</text>
        <dbReference type="EC" id="3.4.11.9"/>
    </reaction>
</comment>
<organism evidence="14 15">
    <name type="scientific">SAR86 cluster bacterium</name>
    <dbReference type="NCBI Taxonomy" id="2030880"/>
    <lineage>
        <taxon>Bacteria</taxon>
        <taxon>Pseudomonadati</taxon>
        <taxon>Pseudomonadota</taxon>
        <taxon>Gammaproteobacteria</taxon>
        <taxon>SAR86 cluster</taxon>
    </lineage>
</organism>
<comment type="cofactor">
    <cofactor evidence="2">
        <name>Mn(2+)</name>
        <dbReference type="ChEBI" id="CHEBI:29035"/>
    </cofactor>
</comment>
<evidence type="ECO:0000259" key="13">
    <source>
        <dbReference type="SMART" id="SM01011"/>
    </source>
</evidence>
<keyword evidence="5" id="KW-0645">Protease</keyword>
<evidence type="ECO:0000256" key="2">
    <source>
        <dbReference type="ARBA" id="ARBA00001936"/>
    </source>
</evidence>
<name>A0A368C6P4_9GAMM</name>